<evidence type="ECO:0000313" key="3">
    <source>
        <dbReference type="Proteomes" id="UP000007726"/>
    </source>
</evidence>
<sequence length="104" mass="12262">MFDELVEAKIQEAMKNGEFDNLPYGKPINLNYWASLPEDIRMGLMLLRNAGYVPEEVQLLKDTEELRERLVGSTDPDEKSVLTKKLREAEVKFSMMLEMRRRRR</sequence>
<evidence type="ECO:0000313" key="2">
    <source>
        <dbReference type="EMBL" id="ACL20067.1"/>
    </source>
</evidence>
<accession>B8FRF2</accession>
<name>B8FRF2_DESHD</name>
<evidence type="ECO:0000259" key="1">
    <source>
        <dbReference type="Pfam" id="PF09350"/>
    </source>
</evidence>
<dbReference type="KEGG" id="dhd:Dhaf_2030"/>
<dbReference type="InterPro" id="IPR018961">
    <property type="entry name" value="DnaJ_homolog_subfam-C_membr-28"/>
</dbReference>
<reference evidence="2 3" key="1">
    <citation type="journal article" date="2012" name="BMC Microbiol.">
        <title>Genome sequence of Desulfitobacterium hafniense DCB-2, a Gram-positive anaerobe capable of dehalogenation and metal reduction.</title>
        <authorList>
            <person name="Kim S.H."/>
            <person name="Harzman C."/>
            <person name="Davis J.K."/>
            <person name="Hutcheson R."/>
            <person name="Broderick J.B."/>
            <person name="Marsh T.L."/>
            <person name="Tiedje J.M."/>
        </authorList>
    </citation>
    <scope>NUCLEOTIDE SEQUENCE [LARGE SCALE GENOMIC DNA]</scope>
    <source>
        <strain evidence="3">DSM 10664 / DCB-2</strain>
    </source>
</reference>
<gene>
    <name evidence="2" type="ordered locus">Dhaf_2030</name>
</gene>
<dbReference type="EMBL" id="CP001336">
    <property type="protein sequence ID" value="ACL20067.1"/>
    <property type="molecule type" value="Genomic_DNA"/>
</dbReference>
<dbReference type="Pfam" id="PF09350">
    <property type="entry name" value="DJC28_CD"/>
    <property type="match status" value="1"/>
</dbReference>
<organism evidence="2 3">
    <name type="scientific">Desulfitobacterium hafniense (strain DSM 10664 / DCB-2)</name>
    <dbReference type="NCBI Taxonomy" id="272564"/>
    <lineage>
        <taxon>Bacteria</taxon>
        <taxon>Bacillati</taxon>
        <taxon>Bacillota</taxon>
        <taxon>Clostridia</taxon>
        <taxon>Eubacteriales</taxon>
        <taxon>Desulfitobacteriaceae</taxon>
        <taxon>Desulfitobacterium</taxon>
    </lineage>
</organism>
<dbReference type="AlphaFoldDB" id="B8FRF2"/>
<dbReference type="InterPro" id="IPR052573">
    <property type="entry name" value="DnaJ_C_subfamily_28"/>
</dbReference>
<dbReference type="HOGENOM" id="CLU_129296_0_1_9"/>
<feature type="domain" description="DnaJ homologue subfamily C member 28 conserved" evidence="1">
    <location>
        <begin position="5"/>
        <end position="70"/>
    </location>
</feature>
<proteinExistence type="predicted"/>
<dbReference type="RefSeq" id="WP_015943797.1">
    <property type="nucleotide sequence ID" value="NC_011830.1"/>
</dbReference>
<protein>
    <recommendedName>
        <fullName evidence="1">DnaJ homologue subfamily C member 28 conserved domain-containing protein</fullName>
    </recommendedName>
</protein>
<dbReference type="PANTHER" id="PTHR39158:SF1">
    <property type="entry name" value="DNAJ HOMOLOG SUBFAMILY C MEMBER 28"/>
    <property type="match status" value="1"/>
</dbReference>
<dbReference type="Proteomes" id="UP000007726">
    <property type="component" value="Chromosome"/>
</dbReference>
<dbReference type="PANTHER" id="PTHR39158">
    <property type="entry name" value="OS08G0560600 PROTEIN"/>
    <property type="match status" value="1"/>
</dbReference>